<dbReference type="Proteomes" id="UP001524570">
    <property type="component" value="Unassembled WGS sequence"/>
</dbReference>
<keyword evidence="2" id="KW-1185">Reference proteome</keyword>
<dbReference type="RefSeq" id="WP_256605420.1">
    <property type="nucleotide sequence ID" value="NZ_JANIBL010000003.1"/>
</dbReference>
<evidence type="ECO:0000313" key="2">
    <source>
        <dbReference type="Proteomes" id="UP001524570"/>
    </source>
</evidence>
<proteinExistence type="predicted"/>
<accession>A0ABT1TMZ4</accession>
<protein>
    <submittedName>
        <fullName evidence="1">Uncharacterized protein</fullName>
    </submittedName>
</protein>
<comment type="caution">
    <text evidence="1">The sequence shown here is derived from an EMBL/GenBank/DDBJ whole genome shotgun (WGS) entry which is preliminary data.</text>
</comment>
<sequence length="109" mass="12462">MTNQNKLMICCPAYGTSNPFPSNADHYRKYHGKVAWLVNPWTGTNRDPKDIGSDPFGLLISDGTEIDPALKKIEQELYEAKRLLRTLNLYNEELFDPEFIVDCRKLLGS</sequence>
<dbReference type="EMBL" id="JANIBL010000003">
    <property type="protein sequence ID" value="MCQ8116143.1"/>
    <property type="molecule type" value="Genomic_DNA"/>
</dbReference>
<evidence type="ECO:0000313" key="1">
    <source>
        <dbReference type="EMBL" id="MCQ8116143.1"/>
    </source>
</evidence>
<reference evidence="1 2" key="1">
    <citation type="submission" date="2022-07" db="EMBL/GenBank/DDBJ databases">
        <title>Methylomonas rivi sp. nov., Methylomonas rosea sp. nov., Methylomonas aureus sp. nov. and Methylomonas subterranea sp. nov., four novel methanotrophs isolated from a freshwater creek and the deep terrestrial subsurface.</title>
        <authorList>
            <person name="Abin C."/>
            <person name="Sankaranarayanan K."/>
            <person name="Garner C."/>
            <person name="Sindelar R."/>
            <person name="Kotary K."/>
            <person name="Garner R."/>
            <person name="Barclay S."/>
            <person name="Lawson P."/>
            <person name="Krumholz L."/>
        </authorList>
    </citation>
    <scope>NUCLEOTIDE SEQUENCE [LARGE SCALE GENOMIC DNA]</scope>
    <source>
        <strain evidence="1 2">WSC-7</strain>
    </source>
</reference>
<gene>
    <name evidence="1" type="ORF">NP589_01820</name>
</gene>
<name>A0ABT1TMZ4_9GAMM</name>
<organism evidence="1 2">
    <name type="scientific">Methylomonas rosea</name>
    <dbReference type="NCBI Taxonomy" id="2952227"/>
    <lineage>
        <taxon>Bacteria</taxon>
        <taxon>Pseudomonadati</taxon>
        <taxon>Pseudomonadota</taxon>
        <taxon>Gammaproteobacteria</taxon>
        <taxon>Methylococcales</taxon>
        <taxon>Methylococcaceae</taxon>
        <taxon>Methylomonas</taxon>
    </lineage>
</organism>